<evidence type="ECO:0000259" key="7">
    <source>
        <dbReference type="SMART" id="SM01274"/>
    </source>
</evidence>
<protein>
    <recommendedName>
        <fullName evidence="11">Malic enzyme</fullName>
    </recommendedName>
</protein>
<dbReference type="InterPro" id="IPR001891">
    <property type="entry name" value="Malic_OxRdtase"/>
</dbReference>
<keyword evidence="3" id="KW-0560">Oxidoreductase</keyword>
<dbReference type="GO" id="GO:0051287">
    <property type="term" value="F:NAD binding"/>
    <property type="evidence" value="ECO:0007669"/>
    <property type="project" value="InterPro"/>
</dbReference>
<name>A0A2K1KAG9_PHYPA</name>
<accession>A0A2K1KAG9</accession>
<dbReference type="Gramene" id="Pp3c7_5170V3.1">
    <property type="protein sequence ID" value="Pp3c7_5170V3.1"/>
    <property type="gene ID" value="Pp3c7_5170"/>
</dbReference>
<feature type="active site" description="Proton acceptor" evidence="4">
    <location>
        <position position="135"/>
    </location>
</feature>
<dbReference type="Proteomes" id="UP000006727">
    <property type="component" value="Chromosome 7"/>
</dbReference>
<dbReference type="EnsemblPlants" id="Pp3c7_5170V3.1">
    <property type="protein sequence ID" value="Pp3c7_5170V3.1"/>
    <property type="gene ID" value="Pp3c7_5170"/>
</dbReference>
<keyword evidence="10" id="KW-1185">Reference proteome</keyword>
<dbReference type="STRING" id="3218.A0A2K1KAG9"/>
<evidence type="ECO:0008006" key="11">
    <source>
        <dbReference type="Google" id="ProtNLM"/>
    </source>
</evidence>
<dbReference type="SMART" id="SM01274">
    <property type="entry name" value="malic"/>
    <property type="match status" value="1"/>
</dbReference>
<dbReference type="InterPro" id="IPR037062">
    <property type="entry name" value="Malic_N_dom_sf"/>
</dbReference>
<dbReference type="SUPFAM" id="SSF51735">
    <property type="entry name" value="NAD(P)-binding Rossmann-fold domains"/>
    <property type="match status" value="1"/>
</dbReference>
<reference evidence="8 10" key="1">
    <citation type="journal article" date="2008" name="Science">
        <title>The Physcomitrella genome reveals evolutionary insights into the conquest of land by plants.</title>
        <authorList>
            <person name="Rensing S."/>
            <person name="Lang D."/>
            <person name="Zimmer A."/>
            <person name="Terry A."/>
            <person name="Salamov A."/>
            <person name="Shapiro H."/>
            <person name="Nishiyama T."/>
            <person name="Perroud P.-F."/>
            <person name="Lindquist E."/>
            <person name="Kamisugi Y."/>
            <person name="Tanahashi T."/>
            <person name="Sakakibara K."/>
            <person name="Fujita T."/>
            <person name="Oishi K."/>
            <person name="Shin-I T."/>
            <person name="Kuroki Y."/>
            <person name="Toyoda A."/>
            <person name="Suzuki Y."/>
            <person name="Hashimoto A."/>
            <person name="Yamaguchi K."/>
            <person name="Sugano A."/>
            <person name="Kohara Y."/>
            <person name="Fujiyama A."/>
            <person name="Anterola A."/>
            <person name="Aoki S."/>
            <person name="Ashton N."/>
            <person name="Barbazuk W.B."/>
            <person name="Barker E."/>
            <person name="Bennetzen J."/>
            <person name="Bezanilla M."/>
            <person name="Blankenship R."/>
            <person name="Cho S.H."/>
            <person name="Dutcher S."/>
            <person name="Estelle M."/>
            <person name="Fawcett J.A."/>
            <person name="Gundlach H."/>
            <person name="Hanada K."/>
            <person name="Heyl A."/>
            <person name="Hicks K.A."/>
            <person name="Hugh J."/>
            <person name="Lohr M."/>
            <person name="Mayer K."/>
            <person name="Melkozernov A."/>
            <person name="Murata T."/>
            <person name="Nelson D."/>
            <person name="Pils B."/>
            <person name="Prigge M."/>
            <person name="Reiss B."/>
            <person name="Renner T."/>
            <person name="Rombauts S."/>
            <person name="Rushton P."/>
            <person name="Sanderfoot A."/>
            <person name="Schween G."/>
            <person name="Shiu S.-H."/>
            <person name="Stueber K."/>
            <person name="Theodoulou F.L."/>
            <person name="Tu H."/>
            <person name="Van de Peer Y."/>
            <person name="Verrier P.J."/>
            <person name="Waters E."/>
            <person name="Wood A."/>
            <person name="Yang L."/>
            <person name="Cove D."/>
            <person name="Cuming A."/>
            <person name="Hasebe M."/>
            <person name="Lucas S."/>
            <person name="Mishler D.B."/>
            <person name="Reski R."/>
            <person name="Grigoriev I."/>
            <person name="Quatrano R.S."/>
            <person name="Boore J.L."/>
        </authorList>
    </citation>
    <scope>NUCLEOTIDE SEQUENCE [LARGE SCALE GENOMIC DNA]</scope>
    <source>
        <strain evidence="9 10">cv. Gransden 2004</strain>
    </source>
</reference>
<dbReference type="PaxDb" id="3218-PP1S207_107V6.1"/>
<dbReference type="InterPro" id="IPR012302">
    <property type="entry name" value="Malic_NAD-bd"/>
</dbReference>
<feature type="binding site" evidence="5">
    <location>
        <position position="117"/>
    </location>
    <ligand>
        <name>(S)-malate</name>
        <dbReference type="ChEBI" id="CHEBI:15589"/>
    </ligand>
</feature>
<evidence type="ECO:0000259" key="6">
    <source>
        <dbReference type="SMART" id="SM00919"/>
    </source>
</evidence>
<evidence type="ECO:0000256" key="2">
    <source>
        <dbReference type="ARBA" id="ARBA00008785"/>
    </source>
</evidence>
<feature type="active site" description="Proton donor" evidence="4">
    <location>
        <position position="72"/>
    </location>
</feature>
<dbReference type="PIRSF" id="PIRSF000106">
    <property type="entry name" value="ME"/>
    <property type="match status" value="1"/>
</dbReference>
<dbReference type="InterPro" id="IPR036291">
    <property type="entry name" value="NAD(P)-bd_dom_sf"/>
</dbReference>
<dbReference type="EMBL" id="ABEU02000007">
    <property type="protein sequence ID" value="PNR50767.1"/>
    <property type="molecule type" value="Genomic_DNA"/>
</dbReference>
<feature type="domain" description="Malic enzyme NAD-binding" evidence="6">
    <location>
        <begin position="170"/>
        <end position="390"/>
    </location>
</feature>
<proteinExistence type="inferred from homology"/>
<gene>
    <name evidence="8" type="ORF">PHYPA_009953</name>
</gene>
<sequence>MLKCSEHDFFIIYAAVISTGNFRSLEKHTKDGAEDMTALAKWRIFNRLHDRNETLYYRVLISNIEQFAPIIYTPTIGLVCQRYSGLYRRPRGMYFTARDRGEMMSMVDMIVVTDGSRILGLGDLVVQGIGIPIGKLDLYVAAAGINPQRVLPVMIDVGTNNQALLDNPQSLGGLLGAVRAMGKPMEDLVKQKIVVVGAGSAMQMLLGGHSAETHKKAIDQFWILDKDGLVTEARDGLASDVEQYAREIEEFERWCNVIGSGSESETGCAFGALWSWRPFYSAAECTAKEAFQHAGPNIIFASGCPFRDVDLGGRVGHSNQGNNMYFPGIGLGTLMAGAHHISDGMVHAAAEELAAIMTPEQLQEGIIFPPVSRIREITARVAAAIVKEEVKEDIAQGYKETDIKELKRIVQDDSELMKYIEGHMWMPGVRR</sequence>
<dbReference type="Pfam" id="PF00390">
    <property type="entry name" value="malic"/>
    <property type="match status" value="1"/>
</dbReference>
<feature type="domain" description="Malic enzyme N-terminal" evidence="7">
    <location>
        <begin position="49"/>
        <end position="190"/>
    </location>
</feature>
<dbReference type="SMART" id="SM00919">
    <property type="entry name" value="Malic_M"/>
    <property type="match status" value="1"/>
</dbReference>
<dbReference type="InterPro" id="IPR046346">
    <property type="entry name" value="Aminoacid_DH-like_N_sf"/>
</dbReference>
<comment type="similarity">
    <text evidence="2">Belongs to the malic enzymes family.</text>
</comment>
<evidence type="ECO:0000256" key="1">
    <source>
        <dbReference type="ARBA" id="ARBA00001946"/>
    </source>
</evidence>
<organism evidence="8">
    <name type="scientific">Physcomitrium patens</name>
    <name type="common">Spreading-leaved earth moss</name>
    <name type="synonym">Physcomitrella patens</name>
    <dbReference type="NCBI Taxonomy" id="3218"/>
    <lineage>
        <taxon>Eukaryota</taxon>
        <taxon>Viridiplantae</taxon>
        <taxon>Streptophyta</taxon>
        <taxon>Embryophyta</taxon>
        <taxon>Bryophyta</taxon>
        <taxon>Bryophytina</taxon>
        <taxon>Bryopsida</taxon>
        <taxon>Funariidae</taxon>
        <taxon>Funariales</taxon>
        <taxon>Funariaceae</taxon>
        <taxon>Physcomitrium</taxon>
    </lineage>
</organism>
<evidence type="ECO:0000313" key="10">
    <source>
        <dbReference type="Proteomes" id="UP000006727"/>
    </source>
</evidence>
<dbReference type="GO" id="GO:0016616">
    <property type="term" value="F:oxidoreductase activity, acting on the CH-OH group of donors, NAD or NADP as acceptor"/>
    <property type="evidence" value="ECO:0007669"/>
    <property type="project" value="InterPro"/>
</dbReference>
<dbReference type="Gene3D" id="3.40.50.10380">
    <property type="entry name" value="Malic enzyme, N-terminal domain"/>
    <property type="match status" value="1"/>
</dbReference>
<evidence type="ECO:0000313" key="9">
    <source>
        <dbReference type="EnsemblPlants" id="Pp3c7_5170V3.1"/>
    </source>
</evidence>
<dbReference type="GO" id="GO:0004470">
    <property type="term" value="F:malic enzyme activity"/>
    <property type="evidence" value="ECO:0007669"/>
    <property type="project" value="InterPro"/>
</dbReference>
<dbReference type="SUPFAM" id="SSF53223">
    <property type="entry name" value="Aminoacid dehydrogenase-like, N-terminal domain"/>
    <property type="match status" value="1"/>
</dbReference>
<dbReference type="GO" id="GO:0006108">
    <property type="term" value="P:malate metabolic process"/>
    <property type="evidence" value="ECO:0007669"/>
    <property type="project" value="UniProtKB-ARBA"/>
</dbReference>
<feature type="binding site" evidence="5">
    <location>
        <position position="322"/>
    </location>
    <ligand>
        <name>(S)-malate</name>
        <dbReference type="ChEBI" id="CHEBI:15589"/>
    </ligand>
</feature>
<evidence type="ECO:0000313" key="8">
    <source>
        <dbReference type="EMBL" id="PNR50767.1"/>
    </source>
</evidence>
<evidence type="ECO:0000256" key="5">
    <source>
        <dbReference type="PIRSR" id="PIRSR000106-2"/>
    </source>
</evidence>
<evidence type="ECO:0000256" key="3">
    <source>
        <dbReference type="ARBA" id="ARBA00023002"/>
    </source>
</evidence>
<dbReference type="Pfam" id="PF03949">
    <property type="entry name" value="Malic_M"/>
    <property type="match status" value="1"/>
</dbReference>
<reference evidence="8 10" key="2">
    <citation type="journal article" date="2018" name="Plant J.">
        <title>The Physcomitrella patens chromosome-scale assembly reveals moss genome structure and evolution.</title>
        <authorList>
            <person name="Lang D."/>
            <person name="Ullrich K.K."/>
            <person name="Murat F."/>
            <person name="Fuchs J."/>
            <person name="Jenkins J."/>
            <person name="Haas F.B."/>
            <person name="Piednoel M."/>
            <person name="Gundlach H."/>
            <person name="Van Bel M."/>
            <person name="Meyberg R."/>
            <person name="Vives C."/>
            <person name="Morata J."/>
            <person name="Symeonidi A."/>
            <person name="Hiss M."/>
            <person name="Muchero W."/>
            <person name="Kamisugi Y."/>
            <person name="Saleh O."/>
            <person name="Blanc G."/>
            <person name="Decker E.L."/>
            <person name="van Gessel N."/>
            <person name="Grimwood J."/>
            <person name="Hayes R.D."/>
            <person name="Graham S.W."/>
            <person name="Gunter L.E."/>
            <person name="McDaniel S.F."/>
            <person name="Hoernstein S.N.W."/>
            <person name="Larsson A."/>
            <person name="Li F.W."/>
            <person name="Perroud P.F."/>
            <person name="Phillips J."/>
            <person name="Ranjan P."/>
            <person name="Rokshar D.S."/>
            <person name="Rothfels C.J."/>
            <person name="Schneider L."/>
            <person name="Shu S."/>
            <person name="Stevenson D.W."/>
            <person name="Thummler F."/>
            <person name="Tillich M."/>
            <person name="Villarreal Aguilar J.C."/>
            <person name="Widiez T."/>
            <person name="Wong G.K."/>
            <person name="Wymore A."/>
            <person name="Zhang Y."/>
            <person name="Zimmer A.D."/>
            <person name="Quatrano R.S."/>
            <person name="Mayer K.F.X."/>
            <person name="Goodstein D."/>
            <person name="Casacuberta J.M."/>
            <person name="Vandepoele K."/>
            <person name="Reski R."/>
            <person name="Cuming A.C."/>
            <person name="Tuskan G.A."/>
            <person name="Maumus F."/>
            <person name="Salse J."/>
            <person name="Schmutz J."/>
            <person name="Rensing S.A."/>
        </authorList>
    </citation>
    <scope>NUCLEOTIDE SEQUENCE [LARGE SCALE GENOMIC DNA]</scope>
    <source>
        <strain evidence="9 10">cv. Gransden 2004</strain>
    </source>
</reference>
<comment type="cofactor">
    <cofactor evidence="1">
        <name>Mg(2+)</name>
        <dbReference type="ChEBI" id="CHEBI:18420"/>
    </cofactor>
</comment>
<dbReference type="Gene3D" id="3.40.50.720">
    <property type="entry name" value="NAD(P)-binding Rossmann-like Domain"/>
    <property type="match status" value="1"/>
</dbReference>
<reference evidence="9" key="3">
    <citation type="submission" date="2020-12" db="UniProtKB">
        <authorList>
            <consortium name="EnsemblPlants"/>
        </authorList>
    </citation>
    <scope>IDENTIFICATION</scope>
</reference>
<dbReference type="InterPro" id="IPR012301">
    <property type="entry name" value="Malic_N_dom"/>
</dbReference>
<evidence type="ECO:0000256" key="4">
    <source>
        <dbReference type="PIRSR" id="PIRSR000106-1"/>
    </source>
</evidence>
<dbReference type="PANTHER" id="PTHR23406">
    <property type="entry name" value="MALIC ENZYME-RELATED"/>
    <property type="match status" value="1"/>
</dbReference>
<dbReference type="AlphaFoldDB" id="A0A2K1KAG9"/>
<dbReference type="PANTHER" id="PTHR23406:SF32">
    <property type="entry name" value="NADP-DEPENDENT MALIC ENZYME"/>
    <property type="match status" value="1"/>
</dbReference>